<dbReference type="PANTHER" id="PTHR43884:SF40">
    <property type="entry name" value="ACYL-COA DEHYDROGENASE"/>
    <property type="match status" value="1"/>
</dbReference>
<comment type="similarity">
    <text evidence="2 6">Belongs to the acyl-CoA dehydrogenase family.</text>
</comment>
<dbReference type="InterPro" id="IPR006091">
    <property type="entry name" value="Acyl-CoA_Oxase/DH_mid-dom"/>
</dbReference>
<dbReference type="Pfam" id="PF00441">
    <property type="entry name" value="Acyl-CoA_dh_1"/>
    <property type="match status" value="1"/>
</dbReference>
<dbReference type="InterPro" id="IPR009075">
    <property type="entry name" value="AcylCo_DH/oxidase_C"/>
</dbReference>
<gene>
    <name evidence="10" type="ORF">FRZ61_02640</name>
</gene>
<dbReference type="SUPFAM" id="SSF47203">
    <property type="entry name" value="Acyl-CoA dehydrogenase C-terminal domain-like"/>
    <property type="match status" value="1"/>
</dbReference>
<keyword evidence="3 6" id="KW-0285">Flavoprotein</keyword>
<dbReference type="InterPro" id="IPR013786">
    <property type="entry name" value="AcylCoA_DH/ox_N"/>
</dbReference>
<dbReference type="Pfam" id="PF02770">
    <property type="entry name" value="Acyl-CoA_dh_M"/>
    <property type="match status" value="1"/>
</dbReference>
<dbReference type="InterPro" id="IPR036250">
    <property type="entry name" value="AcylCo_DH-like_C"/>
</dbReference>
<dbReference type="SUPFAM" id="SSF56645">
    <property type="entry name" value="Acyl-CoA dehydrogenase NM domain-like"/>
    <property type="match status" value="1"/>
</dbReference>
<dbReference type="Gene3D" id="1.20.140.10">
    <property type="entry name" value="Butyryl-CoA Dehydrogenase, subunit A, domain 3"/>
    <property type="match status" value="1"/>
</dbReference>
<dbReference type="InterPro" id="IPR037069">
    <property type="entry name" value="AcylCoA_DH/ox_N_sf"/>
</dbReference>
<dbReference type="Pfam" id="PF02771">
    <property type="entry name" value="Acyl-CoA_dh_N"/>
    <property type="match status" value="1"/>
</dbReference>
<evidence type="ECO:0000259" key="8">
    <source>
        <dbReference type="Pfam" id="PF02770"/>
    </source>
</evidence>
<evidence type="ECO:0000256" key="5">
    <source>
        <dbReference type="ARBA" id="ARBA00023002"/>
    </source>
</evidence>
<dbReference type="FunFam" id="1.20.140.10:FF:000001">
    <property type="entry name" value="Acyl-CoA dehydrogenase"/>
    <property type="match status" value="1"/>
</dbReference>
<keyword evidence="4 6" id="KW-0274">FAD</keyword>
<dbReference type="InterPro" id="IPR009100">
    <property type="entry name" value="AcylCoA_DH/oxidase_NM_dom_sf"/>
</dbReference>
<dbReference type="PANTHER" id="PTHR43884">
    <property type="entry name" value="ACYL-COA DEHYDROGENASE"/>
    <property type="match status" value="1"/>
</dbReference>
<dbReference type="Gene3D" id="2.40.110.10">
    <property type="entry name" value="Butyryl-CoA Dehydrogenase, subunit A, domain 2"/>
    <property type="match status" value="1"/>
</dbReference>
<protein>
    <submittedName>
        <fullName evidence="10">Acyl-CoA dehydrogenase</fullName>
    </submittedName>
</protein>
<comment type="cofactor">
    <cofactor evidence="1 6">
        <name>FAD</name>
        <dbReference type="ChEBI" id="CHEBI:57692"/>
    </cofactor>
</comment>
<name>A0A5J6MT92_9PROT</name>
<dbReference type="KEGG" id="hadh:FRZ61_02640"/>
<feature type="domain" description="Acyl-CoA dehydrogenase/oxidase C-terminal" evidence="7">
    <location>
        <begin position="254"/>
        <end position="401"/>
    </location>
</feature>
<dbReference type="EMBL" id="CP042582">
    <property type="protein sequence ID" value="QEX20347.1"/>
    <property type="molecule type" value="Genomic_DNA"/>
</dbReference>
<keyword evidence="11" id="KW-1185">Reference proteome</keyword>
<feature type="domain" description="Acyl-CoA oxidase/dehydrogenase middle" evidence="8">
    <location>
        <begin position="148"/>
        <end position="242"/>
    </location>
</feature>
<evidence type="ECO:0000256" key="6">
    <source>
        <dbReference type="RuleBase" id="RU362125"/>
    </source>
</evidence>
<evidence type="ECO:0000313" key="10">
    <source>
        <dbReference type="EMBL" id="QEX20347.1"/>
    </source>
</evidence>
<reference evidence="10 11" key="1">
    <citation type="submission" date="2019-08" db="EMBL/GenBank/DDBJ databases">
        <title>Hyperibacter terrae gen. nov., sp. nov. and Hyperibacter viscosus sp. nov., two new members in the family Rhodospirillaceae isolated from the rhizosphere of Hypericum perforatum.</title>
        <authorList>
            <person name="Noviana Z."/>
        </authorList>
    </citation>
    <scope>NUCLEOTIDE SEQUENCE [LARGE SCALE GENOMIC DNA]</scope>
    <source>
        <strain evidence="10 11">R5959</strain>
    </source>
</reference>
<evidence type="ECO:0000259" key="7">
    <source>
        <dbReference type="Pfam" id="PF00441"/>
    </source>
</evidence>
<dbReference type="Proteomes" id="UP000325797">
    <property type="component" value="Chromosome"/>
</dbReference>
<dbReference type="InterPro" id="IPR046373">
    <property type="entry name" value="Acyl-CoA_Oxase/DH_mid-dom_sf"/>
</dbReference>
<organism evidence="10 11">
    <name type="scientific">Hypericibacter adhaerens</name>
    <dbReference type="NCBI Taxonomy" id="2602016"/>
    <lineage>
        <taxon>Bacteria</taxon>
        <taxon>Pseudomonadati</taxon>
        <taxon>Pseudomonadota</taxon>
        <taxon>Alphaproteobacteria</taxon>
        <taxon>Rhodospirillales</taxon>
        <taxon>Dongiaceae</taxon>
        <taxon>Hypericibacter</taxon>
    </lineage>
</organism>
<feature type="domain" description="Acyl-CoA dehydrogenase/oxidase N-terminal" evidence="9">
    <location>
        <begin position="34"/>
        <end position="143"/>
    </location>
</feature>
<evidence type="ECO:0000256" key="2">
    <source>
        <dbReference type="ARBA" id="ARBA00009347"/>
    </source>
</evidence>
<keyword evidence="5 6" id="KW-0560">Oxidoreductase</keyword>
<evidence type="ECO:0000259" key="9">
    <source>
        <dbReference type="Pfam" id="PF02771"/>
    </source>
</evidence>
<dbReference type="GO" id="GO:0050660">
    <property type="term" value="F:flavin adenine dinucleotide binding"/>
    <property type="evidence" value="ECO:0007669"/>
    <property type="project" value="InterPro"/>
</dbReference>
<accession>A0A5J6MT92</accession>
<dbReference type="GO" id="GO:0003995">
    <property type="term" value="F:acyl-CoA dehydrogenase activity"/>
    <property type="evidence" value="ECO:0007669"/>
    <property type="project" value="TreeGrafter"/>
</dbReference>
<evidence type="ECO:0000256" key="3">
    <source>
        <dbReference type="ARBA" id="ARBA00022630"/>
    </source>
</evidence>
<dbReference type="Gene3D" id="1.10.540.10">
    <property type="entry name" value="Acyl-CoA dehydrogenase/oxidase, N-terminal domain"/>
    <property type="match status" value="1"/>
</dbReference>
<sequence>MKTGAAKRGETHQPFGEHVVMRENVEAGGLEPKEYEKLKAEIFEAIWRDLDPLEKEIEDNEHVDHAVVDPLLRKMRAFGLLVPKRYGGVGLSTSQYLPILAEFSKVQGGIRVLMHVHNTVAHGLSELATEEQRQQILPGVAEGTKSVAFGLTEPEHGTGMDIGTTARRDGDHYVINGRKWLITNSDIATHFVIFAKTDPKAGVAGVSAIIVERGTPGFTITPLPETMGCKGGEHGQLDLVDVRVPVANVLGREGQGILQMEELLEISRVFIAATSLGTAERAFELSLEFAKKRVTFGKPIAARQAIQRYIAEMGTDIYALRGMIQDAAAKWDQGRRIPAEASMCKLFGLEAVGRVTDRALLVHGGIGYTRQHPIERLYRDARLNWLEEGPPTIQYAVAATRFLAGYEWHV</sequence>
<dbReference type="CDD" id="cd00567">
    <property type="entry name" value="ACAD"/>
    <property type="match status" value="1"/>
</dbReference>
<dbReference type="AlphaFoldDB" id="A0A5J6MT92"/>
<dbReference type="RefSeq" id="WP_225309048.1">
    <property type="nucleotide sequence ID" value="NZ_CP042582.1"/>
</dbReference>
<evidence type="ECO:0000313" key="11">
    <source>
        <dbReference type="Proteomes" id="UP000325797"/>
    </source>
</evidence>
<evidence type="ECO:0000256" key="4">
    <source>
        <dbReference type="ARBA" id="ARBA00022827"/>
    </source>
</evidence>
<proteinExistence type="inferred from homology"/>
<evidence type="ECO:0000256" key="1">
    <source>
        <dbReference type="ARBA" id="ARBA00001974"/>
    </source>
</evidence>